<evidence type="ECO:0000313" key="1">
    <source>
        <dbReference type="EMBL" id="URJ50760.2"/>
    </source>
</evidence>
<reference evidence="1" key="1">
    <citation type="submission" date="2022-11" db="EMBL/GenBank/DDBJ databases">
        <authorList>
            <person name="Vasilchenko N.G."/>
            <person name="Prazdnova E.V."/>
            <person name="Gorovtsov A.V."/>
            <person name="Chistyakov V.A."/>
            <person name="Pak M.L."/>
        </authorList>
    </citation>
    <scope>NUCLEOTIDE SEQUENCE</scope>
    <source>
        <strain evidence="1">R 4.5</strain>
    </source>
</reference>
<organism evidence="1 2">
    <name type="scientific">Paenibacillus polymyxa</name>
    <name type="common">Bacillus polymyxa</name>
    <dbReference type="NCBI Taxonomy" id="1406"/>
    <lineage>
        <taxon>Bacteria</taxon>
        <taxon>Bacillati</taxon>
        <taxon>Bacillota</taxon>
        <taxon>Bacilli</taxon>
        <taxon>Bacillales</taxon>
        <taxon>Paenibacillaceae</taxon>
        <taxon>Paenibacillus</taxon>
    </lineage>
</organism>
<evidence type="ECO:0000313" key="2">
    <source>
        <dbReference type="Proteomes" id="UP001055784"/>
    </source>
</evidence>
<accession>A0AAE9IHW5</accession>
<dbReference type="AlphaFoldDB" id="A0AAE9IHW5"/>
<name>A0AAE9IHW5_PAEPO</name>
<protein>
    <submittedName>
        <fullName evidence="1">Uncharacterized protein</fullName>
    </submittedName>
</protein>
<sequence length="136" mass="15934">MLKDSDVMIAYEQVVETTYINSAKEIFDILSPFNSHNDFLNNGFIFRGEATTKYALLPTALRPENIRRLWSMIDMNMLIDNHENIEYFQRMAEYGILHKFFVKADRNGMKIPNVDSLRNNMAIFFADGLQTIRGEW</sequence>
<proteinExistence type="predicted"/>
<dbReference type="Proteomes" id="UP001055784">
    <property type="component" value="Chromosome"/>
</dbReference>
<gene>
    <name evidence="1" type="ORF">MF626_000129</name>
</gene>
<dbReference type="EMBL" id="CP097770">
    <property type="protein sequence ID" value="URJ50760.2"/>
    <property type="molecule type" value="Genomic_DNA"/>
</dbReference>